<feature type="compositionally biased region" description="Low complexity" evidence="3">
    <location>
        <begin position="113"/>
        <end position="132"/>
    </location>
</feature>
<dbReference type="RefSeq" id="XP_033653364.1">
    <property type="nucleotide sequence ID" value="XM_033802924.1"/>
</dbReference>
<dbReference type="InterPro" id="IPR009057">
    <property type="entry name" value="Homeodomain-like_sf"/>
</dbReference>
<dbReference type="InterPro" id="IPR050863">
    <property type="entry name" value="CenT-Element_Derived"/>
</dbReference>
<dbReference type="InterPro" id="IPR006600">
    <property type="entry name" value="HTH_CenpB_DNA-bd_dom"/>
</dbReference>
<sequence>MSQLQMDHDQQLHHHHQDQPFEDHGSGWQDNGPYHHPSQHQSPVQDFNGMPFNTTYTPLSMEAPIYNTGMHPPRPAHTQLQPLIMPQWPSMLTSQSSYAPPMYHSAPVPVTPASATPVSATSTTSRPSSTPRKTLTDQDRRRMCLYHEEHPTVKQTEIGAMFGVERSTVSKVLRQKEKYLYMDDGSRSPIKRSKGKFPDIERALANWARNHQRQGLPLTDAIIRDKARFFANTVGNSESHLKANSTSWLEKFKQKNNLLGAKSRKSSIAEESEGNSNPPSNAQTPGGISPTSPSGVSPSPVTTKKTEENLSVKNEGTEPFEYSSHRRPFHSQSHTSLSSVFTDTAHSSFSAGPTSPTTLSSPFFTPDSACGQNPFIGNQQARGQPGTANFQRPRSQTFPMLVGVEQYMSPPASSEPLTPKYLNSTALDSPMAEIQPPLTTVDEALQASPGQAKTSMQPPPVPPVTIPGQQSDPSQTASVAMDTSSPVIPSQEEAARALELVMNFFQQQPQGFVEPQEYVMIGKLMEKLKIKRSMDSLAPARHASESDFGSLSKVEQIDPIR</sequence>
<organism evidence="5 6">
    <name type="scientific">Westerdykella ornata</name>
    <dbReference type="NCBI Taxonomy" id="318751"/>
    <lineage>
        <taxon>Eukaryota</taxon>
        <taxon>Fungi</taxon>
        <taxon>Dikarya</taxon>
        <taxon>Ascomycota</taxon>
        <taxon>Pezizomycotina</taxon>
        <taxon>Dothideomycetes</taxon>
        <taxon>Pleosporomycetidae</taxon>
        <taxon>Pleosporales</taxon>
        <taxon>Sporormiaceae</taxon>
        <taxon>Westerdykella</taxon>
    </lineage>
</organism>
<dbReference type="AlphaFoldDB" id="A0A6A6JHX4"/>
<keyword evidence="6" id="KW-1185">Reference proteome</keyword>
<evidence type="ECO:0000313" key="6">
    <source>
        <dbReference type="Proteomes" id="UP000800097"/>
    </source>
</evidence>
<dbReference type="Pfam" id="PF03221">
    <property type="entry name" value="HTH_Tnp_Tc5"/>
    <property type="match status" value="1"/>
</dbReference>
<dbReference type="PROSITE" id="PS51253">
    <property type="entry name" value="HTH_CENPB"/>
    <property type="match status" value="1"/>
</dbReference>
<dbReference type="Proteomes" id="UP000800097">
    <property type="component" value="Unassembled WGS sequence"/>
</dbReference>
<reference evidence="5" key="1">
    <citation type="journal article" date="2020" name="Stud. Mycol.">
        <title>101 Dothideomycetes genomes: a test case for predicting lifestyles and emergence of pathogens.</title>
        <authorList>
            <person name="Haridas S."/>
            <person name="Albert R."/>
            <person name="Binder M."/>
            <person name="Bloem J."/>
            <person name="Labutti K."/>
            <person name="Salamov A."/>
            <person name="Andreopoulos B."/>
            <person name="Baker S."/>
            <person name="Barry K."/>
            <person name="Bills G."/>
            <person name="Bluhm B."/>
            <person name="Cannon C."/>
            <person name="Castanera R."/>
            <person name="Culley D."/>
            <person name="Daum C."/>
            <person name="Ezra D."/>
            <person name="Gonzalez J."/>
            <person name="Henrissat B."/>
            <person name="Kuo A."/>
            <person name="Liang C."/>
            <person name="Lipzen A."/>
            <person name="Lutzoni F."/>
            <person name="Magnuson J."/>
            <person name="Mondo S."/>
            <person name="Nolan M."/>
            <person name="Ohm R."/>
            <person name="Pangilinan J."/>
            <person name="Park H.-J."/>
            <person name="Ramirez L."/>
            <person name="Alfaro M."/>
            <person name="Sun H."/>
            <person name="Tritt A."/>
            <person name="Yoshinaga Y."/>
            <person name="Zwiers L.-H."/>
            <person name="Turgeon B."/>
            <person name="Goodwin S."/>
            <person name="Spatafora J."/>
            <person name="Crous P."/>
            <person name="Grigoriev I."/>
        </authorList>
    </citation>
    <scope>NUCLEOTIDE SEQUENCE</scope>
    <source>
        <strain evidence="5">CBS 379.55</strain>
    </source>
</reference>
<dbReference type="SMART" id="SM00674">
    <property type="entry name" value="CENPB"/>
    <property type="match status" value="1"/>
</dbReference>
<accession>A0A6A6JHX4</accession>
<name>A0A6A6JHX4_WESOR</name>
<evidence type="ECO:0000259" key="4">
    <source>
        <dbReference type="PROSITE" id="PS51253"/>
    </source>
</evidence>
<dbReference type="SUPFAM" id="SSF46689">
    <property type="entry name" value="Homeodomain-like"/>
    <property type="match status" value="2"/>
</dbReference>
<dbReference type="EMBL" id="ML986495">
    <property type="protein sequence ID" value="KAF2275825.1"/>
    <property type="molecule type" value="Genomic_DNA"/>
</dbReference>
<feature type="compositionally biased region" description="Polar residues" evidence="3">
    <location>
        <begin position="274"/>
        <end position="283"/>
    </location>
</feature>
<proteinExistence type="predicted"/>
<dbReference type="PANTHER" id="PTHR19303:SF70">
    <property type="entry name" value="HTH CENPB-TYPE DOMAIN-CONTAINING PROTEIN"/>
    <property type="match status" value="1"/>
</dbReference>
<feature type="compositionally biased region" description="Basic and acidic residues" evidence="3">
    <location>
        <begin position="1"/>
        <end position="25"/>
    </location>
</feature>
<feature type="compositionally biased region" description="Low complexity" evidence="3">
    <location>
        <begin position="284"/>
        <end position="303"/>
    </location>
</feature>
<dbReference type="GeneID" id="54556099"/>
<protein>
    <submittedName>
        <fullName evidence="5">CenpB-DNA-bind-domain-containing protein</fullName>
    </submittedName>
</protein>
<dbReference type="Gene3D" id="1.10.10.60">
    <property type="entry name" value="Homeodomain-like"/>
    <property type="match status" value="2"/>
</dbReference>
<dbReference type="GO" id="GO:0005634">
    <property type="term" value="C:nucleus"/>
    <property type="evidence" value="ECO:0007669"/>
    <property type="project" value="TreeGrafter"/>
</dbReference>
<dbReference type="OrthoDB" id="9909311at2759"/>
<keyword evidence="1" id="KW-0238">DNA-binding</keyword>
<feature type="compositionally biased region" description="Polar residues" evidence="3">
    <location>
        <begin position="39"/>
        <end position="53"/>
    </location>
</feature>
<feature type="region of interest" description="Disordered" evidence="3">
    <location>
        <begin position="113"/>
        <end position="138"/>
    </location>
</feature>
<dbReference type="Pfam" id="PF04218">
    <property type="entry name" value="CENP-B_N"/>
    <property type="match status" value="1"/>
</dbReference>
<feature type="region of interest" description="Disordered" evidence="3">
    <location>
        <begin position="534"/>
        <end position="561"/>
    </location>
</feature>
<feature type="region of interest" description="Disordered" evidence="3">
    <location>
        <begin position="260"/>
        <end position="336"/>
    </location>
</feature>
<evidence type="ECO:0000256" key="2">
    <source>
        <dbReference type="ARBA" id="ARBA00023242"/>
    </source>
</evidence>
<feature type="region of interest" description="Disordered" evidence="3">
    <location>
        <begin position="1"/>
        <end position="53"/>
    </location>
</feature>
<gene>
    <name evidence="5" type="ORF">EI97DRAFT_56981</name>
</gene>
<dbReference type="InterPro" id="IPR007889">
    <property type="entry name" value="HTH_Psq"/>
</dbReference>
<evidence type="ECO:0000256" key="3">
    <source>
        <dbReference type="SAM" id="MobiDB-lite"/>
    </source>
</evidence>
<dbReference type="GO" id="GO:0003677">
    <property type="term" value="F:DNA binding"/>
    <property type="evidence" value="ECO:0007669"/>
    <property type="project" value="UniProtKB-KW"/>
</dbReference>
<evidence type="ECO:0000256" key="1">
    <source>
        <dbReference type="ARBA" id="ARBA00023125"/>
    </source>
</evidence>
<keyword evidence="2" id="KW-0539">Nucleus</keyword>
<dbReference type="PANTHER" id="PTHR19303">
    <property type="entry name" value="TRANSPOSON"/>
    <property type="match status" value="1"/>
</dbReference>
<feature type="domain" description="HTH CENPB-type" evidence="4">
    <location>
        <begin position="188"/>
        <end position="262"/>
    </location>
</feature>
<evidence type="ECO:0000313" key="5">
    <source>
        <dbReference type="EMBL" id="KAF2275825.1"/>
    </source>
</evidence>